<dbReference type="VEuPathDB" id="TrichDB:TRFO_15694"/>
<evidence type="ECO:0000313" key="2">
    <source>
        <dbReference type="Proteomes" id="UP000179807"/>
    </source>
</evidence>
<evidence type="ECO:0000313" key="1">
    <source>
        <dbReference type="EMBL" id="OHT14035.1"/>
    </source>
</evidence>
<keyword evidence="2" id="KW-1185">Reference proteome</keyword>
<reference evidence="1" key="1">
    <citation type="submission" date="2016-10" db="EMBL/GenBank/DDBJ databases">
        <authorList>
            <person name="Benchimol M."/>
            <person name="Almeida L.G."/>
            <person name="Vasconcelos A.T."/>
            <person name="Perreira-Neves A."/>
            <person name="Rosa I.A."/>
            <person name="Tasca T."/>
            <person name="Bogo M.R."/>
            <person name="de Souza W."/>
        </authorList>
    </citation>
    <scope>NUCLEOTIDE SEQUENCE [LARGE SCALE GENOMIC DNA]</scope>
    <source>
        <strain evidence="1">K</strain>
    </source>
</reference>
<dbReference type="Proteomes" id="UP000179807">
    <property type="component" value="Unassembled WGS sequence"/>
</dbReference>
<proteinExistence type="predicted"/>
<gene>
    <name evidence="1" type="ORF">TRFO_15694</name>
</gene>
<accession>A0A1J4KRZ3</accession>
<sequence>MKGTIKFYRRDLSIINSSFSMENALVTKVVVDIILQVEGQIKAFNEIYQYSKQKNSCYSNYLFSQLPRYEWIKNILSISEINQEIIFDYFYEYASNSFDQIVQNPNNFCDWIRFSFYASILYLLPKQKYNIQFSSKYINFLLGKNEANTSQYFHKYCSIKNLFYGVDKFCDNLFIKYYNENKANCISNYCEIGKLLIFDDVGFKFFLDNAYTVYELLPSEQKTSFLQKFGNFLLDVFVNFPQMFEKCTGGAIQANLYIMINDVQQMFENNNADTLPIICPLLPLIKNEEAQNYAINILYDFKNRKQKTRECLKGFLSIYQNVLMTTKPNPTALEFVKNIKPILDDHIFKDANNQEIFTEKFIELFLPRYIALDLAYIKDGNIPISISYCIKNDDPTILIALIRGLILSFNGYPNQESKHLNFMVNIIFNIYNNSILENIFNQSVDRLHNLVFTLISGNSALTPDYQRNSSFLDLVSTERGFTFTLFFLITNELPIIGNFSSETIISFFILCYEVFDNPQRWFSNFSKIDCENMIKDISIGFIKMYKRLFIKNLTVLPYFDMLLLKFLNFVKVFYYEHKIALPNNFFELMETVILLVKMLTNEKNAEYLNEQLSELAMSMHIDFPYKWPLSDQSKEVIIIPTLKIAYILWIKASNQYSKSNNFAYNLEIYSPNKKEIVSIISFQSISMIVKFLCENSIYIEKINLLKYKISQPSLIFLRSLIEFISNEIKDDPGIFIDSISQLDKHSALTILKSILSKHAEYYIHPNCLLAVTSLTSEENKKYTPGSFDLYESIILSLLESINMDSKFKDPANKGFVVKVANLLTKIYSGYTKFNELPRLTIISIILNFAIITMNDSHQIFLPLIQPLPLLFKNFVISAENLSPCISQYENKIYIQKTLACIISTFCLITSASDEASLKDACQECLNNILKTNFSESWGIFSSSFFNVTDPFKKVILKAFISAIKSSPSIIETVSGFKIAQLFTDNFQKIIDNNKKSIRLYEMIIEEASFHNKLRSLFISMCSNYEKPNSVNNYFFIAFFKIAATQGFINSLSLHLFKMNVEKTISAFIPPIQFVYYWQLCAKITKQKPFDIIDKFFFRPVLSHPQLYNLDHKPLNQYIDTFINKIKNQKSIQFYLEMFINEKIDYFEVFPIPHDNTHKLKLFSHFMDEKPVAGNYVIDIDKVNPEIYRLIDSQCIVCIDQNTTKNEKWLFILEKLQEDLIPFINGCFAYLFSNIKKVTLYIDMRNPPPFYIHALETILVSKVNVVLTFIPFGVFKEIESQINKKLLGNLKLQSACESDDVILPFHISTCLYQIECLVNGKPGSINFFQEHIIILGFEQFRGSEYPVSTCFNNQKIKNIINHNKYIQIDIDGRTIMLETNYPKFIIEAIERSNGSLLGITKYSEFYNFDPKVVFLALSLLDVPNYDSIVSETSLELFYLLVSNEGKSWKKEMSLNSRNVLSLPLDGLIKVLQEKNLFESVALFLAPFISIISEKNMQTVASLLTIFLSTCKNETILSGICHHLITQFNDSSSNTKNDFQLLYIWSTTKSDLFTKIAIPQIAVYVESSVAQSQLIYCLSAKNKVAVNECLIETLIFNDLTRFKVYKSLFTSGLYSIFPSVQFLGKDSKIVFLSLLAALSAPKSIAQPFVVSLHSFLQLKGISTPCELSHFEPESTNILLSSQKIFESLSTDLQNEVSLLFSSLTPENNPDVWYLKPNIATFDILNAMTESIVPEVNLKKLVYCLASLEARKCEHILFWTGVPFLQSAFLSLRRLSINIVGSSFLERNISDPLGEISATLKLGKNLKNVVKMYGSDLDVDFENELSSSLAENLLVSIIDVSTRNDTIKLIKSICNAYMNNPETVLEFIILLIAFSNQFTGDCLKHFNKCGTTSPTSLIKATIAKKSYREVIWIVKFLVWGISQASIEHKFSVLSSCLLEVLRIRADVASAMKSSLMQKMVELVDSKEGKDQEAVAQIAAVVCAQKPTKGKQIPLSLPFPKVLEDMHVYSYCVNFYGGIKEIISK</sequence>
<dbReference type="GeneID" id="94833231"/>
<dbReference type="EMBL" id="MLAK01000431">
    <property type="protein sequence ID" value="OHT14035.1"/>
    <property type="molecule type" value="Genomic_DNA"/>
</dbReference>
<name>A0A1J4KRZ3_9EUKA</name>
<organism evidence="1 2">
    <name type="scientific">Tritrichomonas foetus</name>
    <dbReference type="NCBI Taxonomy" id="1144522"/>
    <lineage>
        <taxon>Eukaryota</taxon>
        <taxon>Metamonada</taxon>
        <taxon>Parabasalia</taxon>
        <taxon>Tritrichomonadida</taxon>
        <taxon>Tritrichomonadidae</taxon>
        <taxon>Tritrichomonas</taxon>
    </lineage>
</organism>
<protein>
    <submittedName>
        <fullName evidence="1">Uncharacterized protein</fullName>
    </submittedName>
</protein>
<dbReference type="RefSeq" id="XP_068367171.1">
    <property type="nucleotide sequence ID" value="XM_068498527.1"/>
</dbReference>
<comment type="caution">
    <text evidence="1">The sequence shown here is derived from an EMBL/GenBank/DDBJ whole genome shotgun (WGS) entry which is preliminary data.</text>
</comment>